<dbReference type="GO" id="GO:0016787">
    <property type="term" value="F:hydrolase activity"/>
    <property type="evidence" value="ECO:0007669"/>
    <property type="project" value="UniProtKB-KW"/>
</dbReference>
<gene>
    <name evidence="1" type="ORF">BI318_11415</name>
</gene>
<dbReference type="InterPro" id="IPR029058">
    <property type="entry name" value="AB_hydrolase_fold"/>
</dbReference>
<dbReference type="AlphaFoldDB" id="A0AB36PT47"/>
<sequence length="92" mass="9767">MPRHELGFPSIVVASRNDEYMSFAKAEALSHVWGSGFVDLGHAGHINVASGFGHWPDGAILASSLHREPAVNPNLPGGLPAPRPFLPGWAAF</sequence>
<dbReference type="InterPro" id="IPR010662">
    <property type="entry name" value="RBBP9/YdeN"/>
</dbReference>
<name>A0AB36PT47_BRUML</name>
<accession>A0AB36PT47</accession>
<reference evidence="1 2" key="1">
    <citation type="submission" date="2017-05" db="EMBL/GenBank/DDBJ databases">
        <title>The genome sequence of the facultative intracellular pathogen Brucella melitensis KIV-L.</title>
        <authorList>
            <person name="Pisarenko S."/>
            <person name="Kovalev D."/>
            <person name="Khachaturova A."/>
            <person name="Kulichenko A."/>
        </authorList>
    </citation>
    <scope>NUCLEOTIDE SEQUENCE [LARGE SCALE GENOMIC DNA]</scope>
    <source>
        <strain evidence="1 2">KIV-L</strain>
    </source>
</reference>
<protein>
    <submittedName>
        <fullName evidence="1">Alpha/beta hydrolase</fullName>
    </submittedName>
</protein>
<evidence type="ECO:0000313" key="2">
    <source>
        <dbReference type="Proteomes" id="UP000216335"/>
    </source>
</evidence>
<dbReference type="EMBL" id="NGJQ01000011">
    <property type="protein sequence ID" value="OZV59639.1"/>
    <property type="molecule type" value="Genomic_DNA"/>
</dbReference>
<dbReference type="Pfam" id="PF06821">
    <property type="entry name" value="Ser_hydrolase"/>
    <property type="match status" value="1"/>
</dbReference>
<keyword evidence="1" id="KW-0378">Hydrolase</keyword>
<dbReference type="Proteomes" id="UP000216335">
    <property type="component" value="Unassembled WGS sequence"/>
</dbReference>
<dbReference type="Gene3D" id="3.40.50.1820">
    <property type="entry name" value="alpha/beta hydrolase"/>
    <property type="match status" value="1"/>
</dbReference>
<comment type="caution">
    <text evidence="1">The sequence shown here is derived from an EMBL/GenBank/DDBJ whole genome shotgun (WGS) entry which is preliminary data.</text>
</comment>
<evidence type="ECO:0000313" key="1">
    <source>
        <dbReference type="EMBL" id="OZV59639.1"/>
    </source>
</evidence>
<dbReference type="SUPFAM" id="SSF53474">
    <property type="entry name" value="alpha/beta-Hydrolases"/>
    <property type="match status" value="1"/>
</dbReference>
<proteinExistence type="predicted"/>
<dbReference type="RefSeq" id="WP_075604149.1">
    <property type="nucleotide sequence ID" value="NZ_CAKLFY010000004.1"/>
</dbReference>
<organism evidence="1 2">
    <name type="scientific">Brucella melitensis</name>
    <dbReference type="NCBI Taxonomy" id="29459"/>
    <lineage>
        <taxon>Bacteria</taxon>
        <taxon>Pseudomonadati</taxon>
        <taxon>Pseudomonadota</taxon>
        <taxon>Alphaproteobacteria</taxon>
        <taxon>Hyphomicrobiales</taxon>
        <taxon>Brucellaceae</taxon>
        <taxon>Brucella/Ochrobactrum group</taxon>
        <taxon>Brucella</taxon>
    </lineage>
</organism>